<keyword evidence="1" id="KW-0732">Signal</keyword>
<dbReference type="STRING" id="1895771.BGO89_04935"/>
<evidence type="ECO:0000256" key="1">
    <source>
        <dbReference type="SAM" id="SignalP"/>
    </source>
</evidence>
<sequence length="164" mass="19152">MFSVKGLILALCLGACFLALFNAFPDKNVYAYWHDQRIGNYYAVLGKLSSRMGVEQRKTERYKHMYLATEWLRTHMVPGDTLVLPPADYVRHYYEDSYYWTDPRVFYYLTGPSYPAVTWDDTVRGHAGNAFVLLGDNNGIEIRRLRFGANADSIRHIWKERVVR</sequence>
<accession>A0A1M3L5T0</accession>
<evidence type="ECO:0000313" key="2">
    <source>
        <dbReference type="EMBL" id="OJX60911.1"/>
    </source>
</evidence>
<dbReference type="AlphaFoldDB" id="A0A1M3L5T0"/>
<name>A0A1M3L5T0_9BACT</name>
<feature type="chain" id="PRO_5013381744" evidence="1">
    <location>
        <begin position="22"/>
        <end position="164"/>
    </location>
</feature>
<organism evidence="2 3">
    <name type="scientific">Candidatus Kapaibacterium thiocyanatum</name>
    <dbReference type="NCBI Taxonomy" id="1895771"/>
    <lineage>
        <taxon>Bacteria</taxon>
        <taxon>Pseudomonadati</taxon>
        <taxon>Candidatus Kapaibacteriota</taxon>
        <taxon>Candidatus Kapaibacteriia</taxon>
        <taxon>Candidatus Kapaibacteriales</taxon>
        <taxon>Candidatus Kapaibacteriaceae</taxon>
        <taxon>Candidatus Kapaibacterium</taxon>
    </lineage>
</organism>
<dbReference type="EMBL" id="MKVH01000003">
    <property type="protein sequence ID" value="OJX60911.1"/>
    <property type="molecule type" value="Genomic_DNA"/>
</dbReference>
<protein>
    <submittedName>
        <fullName evidence="2">Uncharacterized protein</fullName>
    </submittedName>
</protein>
<proteinExistence type="predicted"/>
<evidence type="ECO:0000313" key="3">
    <source>
        <dbReference type="Proteomes" id="UP000184233"/>
    </source>
</evidence>
<feature type="signal peptide" evidence="1">
    <location>
        <begin position="1"/>
        <end position="21"/>
    </location>
</feature>
<dbReference type="Proteomes" id="UP000184233">
    <property type="component" value="Unassembled WGS sequence"/>
</dbReference>
<reference evidence="2 3" key="1">
    <citation type="submission" date="2016-09" db="EMBL/GenBank/DDBJ databases">
        <title>Genome-resolved meta-omics ties microbial dynamics to process performance in biotechnology for thiocyanate degradation.</title>
        <authorList>
            <person name="Kantor R.S."/>
            <person name="Huddy R.J."/>
            <person name="Iyer R."/>
            <person name="Thomas B.C."/>
            <person name="Brown C.T."/>
            <person name="Anantharaman K."/>
            <person name="Tringe S."/>
            <person name="Hettich R.L."/>
            <person name="Harrison S.T."/>
            <person name="Banfield J.F."/>
        </authorList>
    </citation>
    <scope>NUCLEOTIDE SEQUENCE [LARGE SCALE GENOMIC DNA]</scope>
    <source>
        <strain evidence="2">59-99</strain>
    </source>
</reference>
<gene>
    <name evidence="2" type="ORF">BGO89_04935</name>
</gene>
<comment type="caution">
    <text evidence="2">The sequence shown here is derived from an EMBL/GenBank/DDBJ whole genome shotgun (WGS) entry which is preliminary data.</text>
</comment>